<reference evidence="3 4" key="1">
    <citation type="journal article" date="2019" name="Nat. Ecol. Evol.">
        <title>Megaphylogeny resolves global patterns of mushroom evolution.</title>
        <authorList>
            <person name="Varga T."/>
            <person name="Krizsan K."/>
            <person name="Foldi C."/>
            <person name="Dima B."/>
            <person name="Sanchez-Garcia M."/>
            <person name="Sanchez-Ramirez S."/>
            <person name="Szollosi G.J."/>
            <person name="Szarkandi J.G."/>
            <person name="Papp V."/>
            <person name="Albert L."/>
            <person name="Andreopoulos W."/>
            <person name="Angelini C."/>
            <person name="Antonin V."/>
            <person name="Barry K.W."/>
            <person name="Bougher N.L."/>
            <person name="Buchanan P."/>
            <person name="Buyck B."/>
            <person name="Bense V."/>
            <person name="Catcheside P."/>
            <person name="Chovatia M."/>
            <person name="Cooper J."/>
            <person name="Damon W."/>
            <person name="Desjardin D."/>
            <person name="Finy P."/>
            <person name="Geml J."/>
            <person name="Haridas S."/>
            <person name="Hughes K."/>
            <person name="Justo A."/>
            <person name="Karasinski D."/>
            <person name="Kautmanova I."/>
            <person name="Kiss B."/>
            <person name="Kocsube S."/>
            <person name="Kotiranta H."/>
            <person name="LaButti K.M."/>
            <person name="Lechner B.E."/>
            <person name="Liimatainen K."/>
            <person name="Lipzen A."/>
            <person name="Lukacs Z."/>
            <person name="Mihaltcheva S."/>
            <person name="Morgado L.N."/>
            <person name="Niskanen T."/>
            <person name="Noordeloos M.E."/>
            <person name="Ohm R.A."/>
            <person name="Ortiz-Santana B."/>
            <person name="Ovrebo C."/>
            <person name="Racz N."/>
            <person name="Riley R."/>
            <person name="Savchenko A."/>
            <person name="Shiryaev A."/>
            <person name="Soop K."/>
            <person name="Spirin V."/>
            <person name="Szebenyi C."/>
            <person name="Tomsovsky M."/>
            <person name="Tulloss R.E."/>
            <person name="Uehling J."/>
            <person name="Grigoriev I.V."/>
            <person name="Vagvolgyi C."/>
            <person name="Papp T."/>
            <person name="Martin F.M."/>
            <person name="Miettinen O."/>
            <person name="Hibbett D.S."/>
            <person name="Nagy L.G."/>
        </authorList>
    </citation>
    <scope>NUCLEOTIDE SEQUENCE [LARGE SCALE GENOMIC DNA]</scope>
    <source>
        <strain evidence="3 4">CBS 309.79</strain>
    </source>
</reference>
<feature type="transmembrane region" description="Helical" evidence="2">
    <location>
        <begin position="66"/>
        <end position="84"/>
    </location>
</feature>
<organism evidence="3 4">
    <name type="scientific">Pterulicium gracile</name>
    <dbReference type="NCBI Taxonomy" id="1884261"/>
    <lineage>
        <taxon>Eukaryota</taxon>
        <taxon>Fungi</taxon>
        <taxon>Dikarya</taxon>
        <taxon>Basidiomycota</taxon>
        <taxon>Agaricomycotina</taxon>
        <taxon>Agaricomycetes</taxon>
        <taxon>Agaricomycetidae</taxon>
        <taxon>Agaricales</taxon>
        <taxon>Pleurotineae</taxon>
        <taxon>Pterulaceae</taxon>
        <taxon>Pterulicium</taxon>
    </lineage>
</organism>
<evidence type="ECO:0000313" key="4">
    <source>
        <dbReference type="Proteomes" id="UP000305067"/>
    </source>
</evidence>
<keyword evidence="2" id="KW-1133">Transmembrane helix</keyword>
<dbReference type="Proteomes" id="UP000305067">
    <property type="component" value="Unassembled WGS sequence"/>
</dbReference>
<proteinExistence type="predicted"/>
<keyword evidence="2" id="KW-0472">Membrane</keyword>
<accession>A0A5C3QM54</accession>
<dbReference type="EMBL" id="ML178825">
    <property type="protein sequence ID" value="TFL01289.1"/>
    <property type="molecule type" value="Genomic_DNA"/>
</dbReference>
<evidence type="ECO:0000256" key="1">
    <source>
        <dbReference type="SAM" id="MobiDB-lite"/>
    </source>
</evidence>
<protein>
    <submittedName>
        <fullName evidence="3">Uncharacterized protein</fullName>
    </submittedName>
</protein>
<sequence>MPNSPRLRLNHTWYFLEFPSWSTLLAIARVCNNLFAYSAHVAIASLTLAILFDRKRRSPGLPTKKQVFLVSTLLLLGTMNTFAYQLSIPIPSDWCVLLGSGSTCTWSWMLGNYRVGTFLQDGSSFAITLLVKGCLIYRASLLWRQPIVIASMSALLIMIFRLLGVESMIISAPHPQFKYHPHDQFAWPPRNTERQATLSARAKLSSLFWRLDLALNLMASIVIIGRLLWLRRESKVFTQAPVQFHESRPVWSHLTGKLISSLSFTSGLTAMLIESSLLYTAVLMLSAALRVKEGSFTLLPPLITQIEAIAAELMILHHDLALGSSAGAQIDVELGDSLPDERADTSCQAPETPEGTSVPADKDAQPHEARVGKVDNLSTTVPTL</sequence>
<gene>
    <name evidence="3" type="ORF">BDV98DRAFT_619858</name>
</gene>
<dbReference type="AlphaFoldDB" id="A0A5C3QM54"/>
<feature type="transmembrane region" description="Helical" evidence="2">
    <location>
        <begin position="207"/>
        <end position="229"/>
    </location>
</feature>
<feature type="region of interest" description="Disordered" evidence="1">
    <location>
        <begin position="338"/>
        <end position="384"/>
    </location>
</feature>
<feature type="compositionally biased region" description="Basic and acidic residues" evidence="1">
    <location>
        <begin position="360"/>
        <end position="373"/>
    </location>
</feature>
<dbReference type="OrthoDB" id="2796825at2759"/>
<feature type="transmembrane region" description="Helical" evidence="2">
    <location>
        <begin position="146"/>
        <end position="164"/>
    </location>
</feature>
<evidence type="ECO:0000313" key="3">
    <source>
        <dbReference type="EMBL" id="TFL01289.1"/>
    </source>
</evidence>
<evidence type="ECO:0000256" key="2">
    <source>
        <dbReference type="SAM" id="Phobius"/>
    </source>
</evidence>
<feature type="transmembrane region" description="Helical" evidence="2">
    <location>
        <begin position="34"/>
        <end position="54"/>
    </location>
</feature>
<keyword evidence="4" id="KW-1185">Reference proteome</keyword>
<keyword evidence="2" id="KW-0812">Transmembrane</keyword>
<name>A0A5C3QM54_9AGAR</name>